<reference evidence="3" key="1">
    <citation type="submission" date="2014-07" db="EMBL/GenBank/DDBJ databases">
        <authorList>
            <person name="Wibberg D."/>
        </authorList>
    </citation>
    <scope>NUCLEOTIDE SEQUENCE [LARGE SCALE GENOMIC DNA]</scope>
    <source>
        <strain evidence="3">DG5</strain>
    </source>
</reference>
<dbReference type="InterPro" id="IPR010001">
    <property type="entry name" value="BofA"/>
</dbReference>
<feature type="transmembrane region" description="Helical" evidence="1">
    <location>
        <begin position="6"/>
        <end position="23"/>
    </location>
</feature>
<keyword evidence="1" id="KW-0472">Membrane</keyword>
<keyword evidence="1" id="KW-0812">Transmembrane</keyword>
<evidence type="ECO:0000313" key="2">
    <source>
        <dbReference type="EMBL" id="CDZ23834.1"/>
    </source>
</evidence>
<name>A0A078KRU5_9FIRM</name>
<proteinExistence type="predicted"/>
<organism evidence="2 3">
    <name type="scientific">[Clostridium] cellulosi</name>
    <dbReference type="NCBI Taxonomy" id="29343"/>
    <lineage>
        <taxon>Bacteria</taxon>
        <taxon>Bacillati</taxon>
        <taxon>Bacillota</taxon>
        <taxon>Clostridia</taxon>
        <taxon>Eubacteriales</taxon>
        <taxon>Oscillospiraceae</taxon>
        <taxon>Oscillospiraceae incertae sedis</taxon>
    </lineage>
</organism>
<keyword evidence="3" id="KW-1185">Reference proteome</keyword>
<protein>
    <submittedName>
        <fullName evidence="2">Putative membrane protein</fullName>
    </submittedName>
</protein>
<accession>A0A078KRU5</accession>
<evidence type="ECO:0000313" key="3">
    <source>
        <dbReference type="Proteomes" id="UP000032431"/>
    </source>
</evidence>
<dbReference type="AlphaFoldDB" id="A0A078KRU5"/>
<dbReference type="HOGENOM" id="CLU_2506846_0_0_9"/>
<feature type="transmembrane region" description="Helical" evidence="1">
    <location>
        <begin position="35"/>
        <end position="56"/>
    </location>
</feature>
<dbReference type="Proteomes" id="UP000032431">
    <property type="component" value="Chromosome I"/>
</dbReference>
<sequence>METYLIIAAVALLCGIAIAIIRNPGILKKIIASSATGLMTLAVIDLTYAFTGIYIAVSVWTLAVAALLGLPGVISLLFLKIIWNI</sequence>
<dbReference type="STRING" id="29343.CCDG5_0705"/>
<dbReference type="Pfam" id="PF07441">
    <property type="entry name" value="BofA"/>
    <property type="match status" value="1"/>
</dbReference>
<evidence type="ECO:0000256" key="1">
    <source>
        <dbReference type="SAM" id="Phobius"/>
    </source>
</evidence>
<dbReference type="KEGG" id="ccel:CCDG5_0705"/>
<gene>
    <name evidence="2" type="ORF">CCDG5_0705</name>
</gene>
<feature type="transmembrane region" description="Helical" evidence="1">
    <location>
        <begin position="62"/>
        <end position="83"/>
    </location>
</feature>
<keyword evidence="1" id="KW-1133">Transmembrane helix</keyword>
<dbReference type="EMBL" id="LM995447">
    <property type="protein sequence ID" value="CDZ23834.1"/>
    <property type="molecule type" value="Genomic_DNA"/>
</dbReference>